<dbReference type="InterPro" id="IPR016152">
    <property type="entry name" value="PTrfase/Anion_transptr"/>
</dbReference>
<dbReference type="GO" id="GO:0006355">
    <property type="term" value="P:regulation of DNA-templated transcription"/>
    <property type="evidence" value="ECO:0007669"/>
    <property type="project" value="InterPro"/>
</dbReference>
<dbReference type="GO" id="GO:0008982">
    <property type="term" value="F:protein-N(PI)-phosphohistidine-sugar phosphotransferase activity"/>
    <property type="evidence" value="ECO:0007669"/>
    <property type="project" value="InterPro"/>
</dbReference>
<dbReference type="SUPFAM" id="SSF55804">
    <property type="entry name" value="Phoshotransferase/anion transport protein"/>
    <property type="match status" value="1"/>
</dbReference>
<dbReference type="AlphaFoldDB" id="A0A2V5JXI9"/>
<evidence type="ECO:0000256" key="3">
    <source>
        <dbReference type="SAM" id="MobiDB-lite"/>
    </source>
</evidence>
<dbReference type="EMBL" id="QJVJ01000012">
    <property type="protein sequence ID" value="PYI51498.1"/>
    <property type="molecule type" value="Genomic_DNA"/>
</dbReference>
<dbReference type="PROSITE" id="PS51372">
    <property type="entry name" value="PRD_2"/>
    <property type="match status" value="2"/>
</dbReference>
<feature type="domain" description="PTS EIIA type-2" evidence="4">
    <location>
        <begin position="599"/>
        <end position="743"/>
    </location>
</feature>
<evidence type="ECO:0000259" key="4">
    <source>
        <dbReference type="PROSITE" id="PS51094"/>
    </source>
</evidence>
<dbReference type="InterPro" id="IPR013196">
    <property type="entry name" value="HTH_11"/>
</dbReference>
<dbReference type="SUPFAM" id="SSF52794">
    <property type="entry name" value="PTS system IIB component-like"/>
    <property type="match status" value="1"/>
</dbReference>
<gene>
    <name evidence="7" type="ORF">DLM86_24030</name>
</gene>
<dbReference type="SUPFAM" id="SSF46785">
    <property type="entry name" value="Winged helix' DNA-binding domain"/>
    <property type="match status" value="2"/>
</dbReference>
<dbReference type="Pfam" id="PF00359">
    <property type="entry name" value="PTS_EIIA_2"/>
    <property type="match status" value="1"/>
</dbReference>
<feature type="compositionally biased region" description="Basic and acidic residues" evidence="3">
    <location>
        <begin position="742"/>
        <end position="756"/>
    </location>
</feature>
<feature type="region of interest" description="Disordered" evidence="3">
    <location>
        <begin position="727"/>
        <end position="756"/>
    </location>
</feature>
<dbReference type="PANTHER" id="PTHR30185">
    <property type="entry name" value="CRYPTIC BETA-GLUCOSIDE BGL OPERON ANTITERMINATOR"/>
    <property type="match status" value="1"/>
</dbReference>
<dbReference type="GO" id="GO:0009401">
    <property type="term" value="P:phosphoenolpyruvate-dependent sugar phosphotransferase system"/>
    <property type="evidence" value="ECO:0007669"/>
    <property type="project" value="InterPro"/>
</dbReference>
<dbReference type="InterPro" id="IPR050661">
    <property type="entry name" value="BglG_antiterminators"/>
</dbReference>
<organism evidence="7 8">
    <name type="scientific">Paenibacillus flagellatus</name>
    <dbReference type="NCBI Taxonomy" id="2211139"/>
    <lineage>
        <taxon>Bacteria</taxon>
        <taxon>Bacillati</taxon>
        <taxon>Bacillota</taxon>
        <taxon>Bacilli</taxon>
        <taxon>Bacillales</taxon>
        <taxon>Paenibacillaceae</taxon>
        <taxon>Paenibacillus</taxon>
    </lineage>
</organism>
<dbReference type="InterPro" id="IPR002178">
    <property type="entry name" value="PTS_EIIA_type-2_dom"/>
</dbReference>
<protein>
    <submittedName>
        <fullName evidence="7">Transcription antiterminator BglG</fullName>
    </submittedName>
</protein>
<dbReference type="Gene3D" id="3.40.930.10">
    <property type="entry name" value="Mannitol-specific EII, Chain A"/>
    <property type="match status" value="1"/>
</dbReference>
<evidence type="ECO:0000259" key="5">
    <source>
        <dbReference type="PROSITE" id="PS51099"/>
    </source>
</evidence>
<evidence type="ECO:0000313" key="8">
    <source>
        <dbReference type="Proteomes" id="UP000247476"/>
    </source>
</evidence>
<dbReference type="PROSITE" id="PS51099">
    <property type="entry name" value="PTS_EIIB_TYPE_2"/>
    <property type="match status" value="1"/>
</dbReference>
<evidence type="ECO:0000313" key="7">
    <source>
        <dbReference type="EMBL" id="PYI51498.1"/>
    </source>
</evidence>
<accession>A0A2V5JXI9</accession>
<feature type="domain" description="PRD" evidence="6">
    <location>
        <begin position="189"/>
        <end position="294"/>
    </location>
</feature>
<dbReference type="CDD" id="cd00211">
    <property type="entry name" value="PTS_IIA_fru"/>
    <property type="match status" value="1"/>
</dbReference>
<dbReference type="RefSeq" id="WP_110842620.1">
    <property type="nucleotide sequence ID" value="NZ_QJVJ01000012.1"/>
</dbReference>
<dbReference type="CDD" id="cd05568">
    <property type="entry name" value="PTS_IIB_bgl_like"/>
    <property type="match status" value="1"/>
</dbReference>
<evidence type="ECO:0000259" key="6">
    <source>
        <dbReference type="PROSITE" id="PS51372"/>
    </source>
</evidence>
<comment type="caution">
    <text evidence="7">The sequence shown here is derived from an EMBL/GenBank/DDBJ whole genome shotgun (WGS) entry which is preliminary data.</text>
</comment>
<feature type="compositionally biased region" description="Basic and acidic residues" evidence="3">
    <location>
        <begin position="301"/>
        <end position="334"/>
    </location>
</feature>
<feature type="region of interest" description="Disordered" evidence="3">
    <location>
        <begin position="293"/>
        <end position="342"/>
    </location>
</feature>
<dbReference type="InterPro" id="IPR036095">
    <property type="entry name" value="PTS_EIIB-like_sf"/>
</dbReference>
<dbReference type="Proteomes" id="UP000247476">
    <property type="component" value="Unassembled WGS sequence"/>
</dbReference>
<name>A0A2V5JXI9_9BACL</name>
<dbReference type="InterPro" id="IPR013011">
    <property type="entry name" value="PTS_EIIB_2"/>
</dbReference>
<dbReference type="PANTHER" id="PTHR30185:SF9">
    <property type="entry name" value="MANNITOL-SPECIFIC PHOSPHOTRANSFERASE ENZYME IIA COMPONENT"/>
    <property type="match status" value="1"/>
</dbReference>
<evidence type="ECO:0000256" key="2">
    <source>
        <dbReference type="ARBA" id="ARBA00022737"/>
    </source>
</evidence>
<dbReference type="Gene3D" id="3.40.50.2300">
    <property type="match status" value="1"/>
</dbReference>
<evidence type="ECO:0000256" key="1">
    <source>
        <dbReference type="ARBA" id="ARBA00022679"/>
    </source>
</evidence>
<dbReference type="Gene3D" id="1.10.10.10">
    <property type="entry name" value="Winged helix-like DNA-binding domain superfamily/Winged helix DNA-binding domain"/>
    <property type="match status" value="2"/>
</dbReference>
<feature type="domain" description="PTS EIIB type-2" evidence="5">
    <location>
        <begin position="454"/>
        <end position="542"/>
    </location>
</feature>
<dbReference type="InterPro" id="IPR036634">
    <property type="entry name" value="PRD_sf"/>
</dbReference>
<feature type="domain" description="PRD" evidence="6">
    <location>
        <begin position="342"/>
        <end position="449"/>
    </location>
</feature>
<dbReference type="Pfam" id="PF08279">
    <property type="entry name" value="HTH_11"/>
    <property type="match status" value="2"/>
</dbReference>
<dbReference type="PROSITE" id="PS51094">
    <property type="entry name" value="PTS_EIIA_TYPE_2"/>
    <property type="match status" value="1"/>
</dbReference>
<dbReference type="Pfam" id="PF00874">
    <property type="entry name" value="PRD"/>
    <property type="match status" value="2"/>
</dbReference>
<sequence>MLALLQESPGYVTAEKLMEELQVSRRTVYYDMEKINEWLRGNGLEPVEYVRRAGFRLTESCRAGLPELAARVRPYEYVWSPKERKAWMALLLFARSEPVHVQDMADFLQVSRVTALQDMKRLKEELAAFRLSVTADRKAGYAAAGEEGDKRKALAHYLSQLLTPANWKRFTEQVQGAVRSSLADRPFPLPDEAQSAELHRLVAACERSLGMEFTDEMVFTLTSRLPLFAARLRQGKTVKLDEDEKATLRRMPEYQGAKRLAAGLGELYRVEFPEDEVCYLTMHLLGARLNRLGEPDTEGEAESRDERRDRRHAEGQDERDEHNRREAPESRNKPGDAFPSNGETAALRELTARLVDRFEQLACLFFEKRAELEEQLFLHLKPAYYRIKYGLEVEHPMLDTMRTKYRDVFELTRKAVQPLEEKLGKPVSDDETAFFAMHFGGWMRRQNAVPVRRRRAAIVCVNGVSTSRMLRIQLEALFPYLDIVAVLSLREYEKFRRPVDVLFSTVQLQRADAPVFVVNAVLSDRDKAQLLHEVNRRLEAGGGPADMHSPPVAGMIELIKRYAVVTDEAGLADALSGYWAAAKANKPDYAEPGKPSLADALPASRIRIAEAPPDDWRRAIRMAAEPLVEEGLVELRYVEAMIGKVNKLGPYIVVAPEVAIAHAKPEEGVHGTGMSLLVVPEGVAFSPEPKHRVRALFALASDDGESHLRALSELTILLRKEENRTALTRPESAASLQTLIERSADTATNRERGDSA</sequence>
<dbReference type="InterPro" id="IPR036390">
    <property type="entry name" value="WH_DNA-bd_sf"/>
</dbReference>
<keyword evidence="2" id="KW-0677">Repeat</keyword>
<keyword evidence="1" id="KW-0808">Transferase</keyword>
<dbReference type="SUPFAM" id="SSF63520">
    <property type="entry name" value="PTS-regulatory domain, PRD"/>
    <property type="match status" value="2"/>
</dbReference>
<reference evidence="7 8" key="1">
    <citation type="submission" date="2018-05" db="EMBL/GenBank/DDBJ databases">
        <title>Paenibacillus flagellatus sp. nov., isolated from selenium mineral soil.</title>
        <authorList>
            <person name="Dai X."/>
        </authorList>
    </citation>
    <scope>NUCLEOTIDE SEQUENCE [LARGE SCALE GENOMIC DNA]</scope>
    <source>
        <strain evidence="7 8">DXL2</strain>
    </source>
</reference>
<dbReference type="InterPro" id="IPR011608">
    <property type="entry name" value="PRD"/>
</dbReference>
<proteinExistence type="predicted"/>
<dbReference type="OrthoDB" id="9776005at2"/>
<keyword evidence="8" id="KW-1185">Reference proteome</keyword>
<dbReference type="InterPro" id="IPR036388">
    <property type="entry name" value="WH-like_DNA-bd_sf"/>
</dbReference>
<dbReference type="Gene3D" id="1.10.1790.10">
    <property type="entry name" value="PRD domain"/>
    <property type="match status" value="2"/>
</dbReference>